<protein>
    <submittedName>
        <fullName evidence="10">Cation/H(+) antiporter</fullName>
    </submittedName>
</protein>
<evidence type="ECO:0000256" key="3">
    <source>
        <dbReference type="ARBA" id="ARBA00022692"/>
    </source>
</evidence>
<proteinExistence type="predicted"/>
<dbReference type="Gene3D" id="1.20.1530.20">
    <property type="match status" value="1"/>
</dbReference>
<feature type="transmembrane region" description="Helical" evidence="8">
    <location>
        <begin position="371"/>
        <end position="393"/>
    </location>
</feature>
<evidence type="ECO:0000259" key="9">
    <source>
        <dbReference type="Pfam" id="PF00999"/>
    </source>
</evidence>
<feature type="transmembrane region" description="Helical" evidence="8">
    <location>
        <begin position="163"/>
        <end position="188"/>
    </location>
</feature>
<evidence type="ECO:0000256" key="4">
    <source>
        <dbReference type="ARBA" id="ARBA00022989"/>
    </source>
</evidence>
<feature type="transmembrane region" description="Helical" evidence="8">
    <location>
        <begin position="6"/>
        <end position="26"/>
    </location>
</feature>
<feature type="transmembrane region" description="Helical" evidence="8">
    <location>
        <begin position="231"/>
        <end position="263"/>
    </location>
</feature>
<reference evidence="10 11" key="1">
    <citation type="submission" date="2017-06" db="EMBL/GenBank/DDBJ databases">
        <title>Cultured bacterium strain Saccharothrix yanglingensis Hhs.015.</title>
        <authorList>
            <person name="Xia Y."/>
        </authorList>
    </citation>
    <scope>NUCLEOTIDE SEQUENCE [LARGE SCALE GENOMIC DNA]</scope>
    <source>
        <strain evidence="10 11">Hhs.015</strain>
    </source>
</reference>
<feature type="transmembrane region" description="Helical" evidence="8">
    <location>
        <begin position="129"/>
        <end position="151"/>
    </location>
</feature>
<sequence>MTDHVAVLLLDLALILLIAHAFGALARRFGQPPVIGEILAGILLGPTLFAGGLSAVVIPADVRPLLSPLANVGVALFMFLVGLELDRSLLATGRRVMTGVALSATLVPFALGALLAWHLLNRHETTHPLGFVLFLGVAMGATAFPVLARILTDRGLQKTPLGVLSLGIAAIGDVVVWSVLTGVVVLVGGTGSEWRLLLAVPYAAVLLFVVRPLLRRLGTRQATSGTDTRRLVVITIGVLASGGATEWLGLHFAFGAFLFGFVFPKDTDSRLRADVARRVGSITSVLLPVYFVTAGLKVDLSTIDVSGFLDLALVLLVAVGGKGGGAYVAARLQRVPPRDAASLAVLLNTRGLTELVILTIGLQLGLLQEDLYSLMVVMALVTTAMTAPLLTLVDRVGGRRSRLGPDADVAHPGSVPRTRPGGR</sequence>
<feature type="transmembrane region" description="Helical" evidence="8">
    <location>
        <begin position="65"/>
        <end position="85"/>
    </location>
</feature>
<evidence type="ECO:0000256" key="5">
    <source>
        <dbReference type="ARBA" id="ARBA00023065"/>
    </source>
</evidence>
<dbReference type="RefSeq" id="WP_306746338.1">
    <property type="nucleotide sequence ID" value="NZ_NSDM01000005.1"/>
</dbReference>
<comment type="subcellular location">
    <subcellularLocation>
        <location evidence="1">Membrane</location>
        <topology evidence="1">Multi-pass membrane protein</topology>
    </subcellularLocation>
</comment>
<keyword evidence="4 8" id="KW-1133">Transmembrane helix</keyword>
<keyword evidence="2" id="KW-0813">Transport</keyword>
<evidence type="ECO:0000256" key="7">
    <source>
        <dbReference type="SAM" id="MobiDB-lite"/>
    </source>
</evidence>
<dbReference type="InterPro" id="IPR050794">
    <property type="entry name" value="CPA2_transporter"/>
</dbReference>
<organism evidence="10 11">
    <name type="scientific">Saccharothrix yanglingensis</name>
    <dbReference type="NCBI Taxonomy" id="659496"/>
    <lineage>
        <taxon>Bacteria</taxon>
        <taxon>Bacillati</taxon>
        <taxon>Actinomycetota</taxon>
        <taxon>Actinomycetes</taxon>
        <taxon>Pseudonocardiales</taxon>
        <taxon>Pseudonocardiaceae</taxon>
        <taxon>Saccharothrix</taxon>
    </lineage>
</organism>
<evidence type="ECO:0000313" key="11">
    <source>
        <dbReference type="Proteomes" id="UP001225605"/>
    </source>
</evidence>
<evidence type="ECO:0000313" key="10">
    <source>
        <dbReference type="EMBL" id="MDQ2585169.1"/>
    </source>
</evidence>
<dbReference type="Pfam" id="PF00999">
    <property type="entry name" value="Na_H_Exchanger"/>
    <property type="match status" value="1"/>
</dbReference>
<evidence type="ECO:0000256" key="6">
    <source>
        <dbReference type="ARBA" id="ARBA00023136"/>
    </source>
</evidence>
<name>A0ABU0X3L5_9PSEU</name>
<feature type="transmembrane region" description="Helical" evidence="8">
    <location>
        <begin position="38"/>
        <end position="59"/>
    </location>
</feature>
<dbReference type="InterPro" id="IPR038770">
    <property type="entry name" value="Na+/solute_symporter_sf"/>
</dbReference>
<evidence type="ECO:0000256" key="2">
    <source>
        <dbReference type="ARBA" id="ARBA00022448"/>
    </source>
</evidence>
<keyword evidence="5" id="KW-0406">Ion transport</keyword>
<feature type="transmembrane region" description="Helical" evidence="8">
    <location>
        <begin position="194"/>
        <end position="210"/>
    </location>
</feature>
<evidence type="ECO:0000256" key="1">
    <source>
        <dbReference type="ARBA" id="ARBA00004141"/>
    </source>
</evidence>
<comment type="caution">
    <text evidence="10">The sequence shown here is derived from an EMBL/GenBank/DDBJ whole genome shotgun (WGS) entry which is preliminary data.</text>
</comment>
<feature type="domain" description="Cation/H+ exchanger transmembrane" evidence="9">
    <location>
        <begin position="17"/>
        <end position="390"/>
    </location>
</feature>
<dbReference type="Proteomes" id="UP001225605">
    <property type="component" value="Unassembled WGS sequence"/>
</dbReference>
<feature type="transmembrane region" description="Helical" evidence="8">
    <location>
        <begin position="97"/>
        <end position="117"/>
    </location>
</feature>
<keyword evidence="11" id="KW-1185">Reference proteome</keyword>
<dbReference type="EMBL" id="NSDM01000005">
    <property type="protein sequence ID" value="MDQ2585169.1"/>
    <property type="molecule type" value="Genomic_DNA"/>
</dbReference>
<dbReference type="InterPro" id="IPR006153">
    <property type="entry name" value="Cation/H_exchanger_TM"/>
</dbReference>
<keyword evidence="3 8" id="KW-0812">Transmembrane</keyword>
<keyword evidence="6 8" id="KW-0472">Membrane</keyword>
<feature type="transmembrane region" description="Helical" evidence="8">
    <location>
        <begin position="308"/>
        <end position="330"/>
    </location>
</feature>
<evidence type="ECO:0000256" key="8">
    <source>
        <dbReference type="SAM" id="Phobius"/>
    </source>
</evidence>
<dbReference type="PANTHER" id="PTHR32468:SF0">
    <property type="entry name" value="K(+)_H(+) ANTIPORTER 1"/>
    <property type="match status" value="1"/>
</dbReference>
<feature type="region of interest" description="Disordered" evidence="7">
    <location>
        <begin position="403"/>
        <end position="423"/>
    </location>
</feature>
<gene>
    <name evidence="10" type="ORF">CKY47_14500</name>
</gene>
<accession>A0ABU0X3L5</accession>
<dbReference type="PANTHER" id="PTHR32468">
    <property type="entry name" value="CATION/H + ANTIPORTER"/>
    <property type="match status" value="1"/>
</dbReference>